<keyword evidence="1" id="KW-0812">Transmembrane</keyword>
<organism evidence="2 3">
    <name type="scientific">Micromonospora echinaurantiaca</name>
    <dbReference type="NCBI Taxonomy" id="47857"/>
    <lineage>
        <taxon>Bacteria</taxon>
        <taxon>Bacillati</taxon>
        <taxon>Actinomycetota</taxon>
        <taxon>Actinomycetes</taxon>
        <taxon>Micromonosporales</taxon>
        <taxon>Micromonosporaceae</taxon>
        <taxon>Micromonospora</taxon>
    </lineage>
</organism>
<keyword evidence="3" id="KW-1185">Reference proteome</keyword>
<keyword evidence="1" id="KW-1133">Transmembrane helix</keyword>
<dbReference type="Proteomes" id="UP000198217">
    <property type="component" value="Chromosome I"/>
</dbReference>
<keyword evidence="1" id="KW-0472">Membrane</keyword>
<evidence type="ECO:0008006" key="4">
    <source>
        <dbReference type="Google" id="ProtNLM"/>
    </source>
</evidence>
<evidence type="ECO:0000313" key="3">
    <source>
        <dbReference type="Proteomes" id="UP000198217"/>
    </source>
</evidence>
<feature type="transmembrane region" description="Helical" evidence="1">
    <location>
        <begin position="42"/>
        <end position="69"/>
    </location>
</feature>
<sequence>MRLQRNTAKLLAFYLFIVVTGAGGWLAATWGEAQGRYTNTGPFRVCAAIFFICGIAALGSLLWSFYIHVDEHGLTLRLRGATTRLSWESVELLTVEKAGEGWQDPRLTIRLVPGATIRGRIARKQDGRCTYELLGVEDFALPAEDVLAILRRYGKDRVDGRVYLGFREAVRRVTVFMAEREQATGESAERGGGDGPTG</sequence>
<evidence type="ECO:0000256" key="1">
    <source>
        <dbReference type="SAM" id="Phobius"/>
    </source>
</evidence>
<gene>
    <name evidence="2" type="ORF">GA0070609_5181</name>
</gene>
<dbReference type="AlphaFoldDB" id="A0A1C5JZG9"/>
<evidence type="ECO:0000313" key="2">
    <source>
        <dbReference type="EMBL" id="SCG75907.1"/>
    </source>
</evidence>
<proteinExistence type="predicted"/>
<name>A0A1C5JZG9_9ACTN</name>
<dbReference type="EMBL" id="LT607750">
    <property type="protein sequence ID" value="SCG75907.1"/>
    <property type="molecule type" value="Genomic_DNA"/>
</dbReference>
<feature type="transmembrane region" description="Helical" evidence="1">
    <location>
        <begin position="12"/>
        <end position="30"/>
    </location>
</feature>
<accession>A0A1C5JZG9</accession>
<protein>
    <recommendedName>
        <fullName evidence="4">PH domain-containing protein</fullName>
    </recommendedName>
</protein>
<reference evidence="2 3" key="1">
    <citation type="submission" date="2016-06" db="EMBL/GenBank/DDBJ databases">
        <authorList>
            <person name="Kjaerup R.B."/>
            <person name="Dalgaard T.S."/>
            <person name="Juul-Madsen H.R."/>
        </authorList>
    </citation>
    <scope>NUCLEOTIDE SEQUENCE [LARGE SCALE GENOMIC DNA]</scope>
    <source>
        <strain evidence="2 3">DSM 43904</strain>
    </source>
</reference>